<protein>
    <submittedName>
        <fullName evidence="2">S-4TM family putative pore-forming effector</fullName>
    </submittedName>
</protein>
<keyword evidence="3" id="KW-1185">Reference proteome</keyword>
<dbReference type="Proteomes" id="UP000831484">
    <property type="component" value="Plasmid pdjl-6-3"/>
</dbReference>
<evidence type="ECO:0000313" key="2">
    <source>
        <dbReference type="EMBL" id="UPU46396.1"/>
    </source>
</evidence>
<keyword evidence="1" id="KW-0812">Transmembrane</keyword>
<feature type="transmembrane region" description="Helical" evidence="1">
    <location>
        <begin position="52"/>
        <end position="71"/>
    </location>
</feature>
<dbReference type="Pfam" id="PF18159">
    <property type="entry name" value="S_4TM"/>
    <property type="match status" value="1"/>
</dbReference>
<feature type="transmembrane region" description="Helical" evidence="1">
    <location>
        <begin position="160"/>
        <end position="182"/>
    </location>
</feature>
<feature type="transmembrane region" description="Helical" evidence="1">
    <location>
        <begin position="28"/>
        <end position="46"/>
    </location>
</feature>
<evidence type="ECO:0000313" key="3">
    <source>
        <dbReference type="Proteomes" id="UP000831484"/>
    </source>
</evidence>
<dbReference type="InterPro" id="IPR049920">
    <property type="entry name" value="IK1_05631-like"/>
</dbReference>
<dbReference type="RefSeq" id="WP_082893345.1">
    <property type="nucleotide sequence ID" value="NZ_CP096566.1"/>
</dbReference>
<keyword evidence="1" id="KW-1133">Transmembrane helix</keyword>
<name>A0AB38RNA0_RHOSG</name>
<reference evidence="3" key="1">
    <citation type="journal article" date="2022" name="Environ. Microbiol.">
        <title>Functional analysis, diversity, and distribution of carbendazim hydrolases MheI and CbmA, responsible for the initial step in carbendazim degradation.</title>
        <authorList>
            <person name="Zhang M."/>
            <person name="Bai X."/>
            <person name="Li Q."/>
            <person name="Zhang L."/>
            <person name="Zhu Q."/>
            <person name="Gao S."/>
            <person name="Ke Z."/>
            <person name="Jiang M."/>
            <person name="Hu J."/>
            <person name="Qiu J."/>
            <person name="Hong Q."/>
        </authorList>
    </citation>
    <scope>NUCLEOTIDE SEQUENCE [LARGE SCALE GENOMIC DNA]</scope>
    <source>
        <strain evidence="3">djl-6</strain>
    </source>
</reference>
<evidence type="ECO:0000256" key="1">
    <source>
        <dbReference type="SAM" id="Phobius"/>
    </source>
</evidence>
<keyword evidence="1" id="KW-0472">Membrane</keyword>
<feature type="transmembrane region" description="Helical" evidence="1">
    <location>
        <begin position="188"/>
        <end position="208"/>
    </location>
</feature>
<gene>
    <name evidence="2" type="ORF">M0639_30590</name>
</gene>
<dbReference type="AlphaFoldDB" id="A0AB38RNA0"/>
<sequence length="295" mass="32480">MLKTQDTLEALRLLIAQRRLYRRAKRWLAFRWFGMAVIGVFAPIVSVLNPGMAVWAGAIAGLWLFLGRTLIELIQAATTARAAAVQEQFDVLVFGMPESIDRSALPTLEEIAKIAGPDESIPKVARKEKLVAWYPMVEADSGALSVAVSQRSNAAYANQLMRATAIVWGIVTMLWTIGIIAASVLVGLSLLMFIAGVLLPLLPALLDIGEHVTGIWRAAKERADLTRTIEKRVRSSAAINAQDLLVWQSRLYELRCSSPEVPDFIYAIKRKSNERTMHSAARQLSQKAQGRSGTS</sequence>
<dbReference type="EMBL" id="CP096566">
    <property type="protein sequence ID" value="UPU46396.1"/>
    <property type="molecule type" value="Genomic_DNA"/>
</dbReference>
<geneLocation type="plasmid" evidence="2 3">
    <name>pdjl-6-3</name>
</geneLocation>
<proteinExistence type="predicted"/>
<keyword evidence="2" id="KW-0614">Plasmid</keyword>
<organism evidence="2 3">
    <name type="scientific">Rhodococcus qingshengii JCM 15477</name>
    <dbReference type="NCBI Taxonomy" id="1303681"/>
    <lineage>
        <taxon>Bacteria</taxon>
        <taxon>Bacillati</taxon>
        <taxon>Actinomycetota</taxon>
        <taxon>Actinomycetes</taxon>
        <taxon>Mycobacteriales</taxon>
        <taxon>Nocardiaceae</taxon>
        <taxon>Rhodococcus</taxon>
        <taxon>Rhodococcus erythropolis group</taxon>
    </lineage>
</organism>
<accession>A0AB38RNA0</accession>